<dbReference type="RefSeq" id="WP_114645222.1">
    <property type="nucleotide sequence ID" value="NZ_QQNH01000005.1"/>
</dbReference>
<feature type="transmembrane region" description="Helical" evidence="1">
    <location>
        <begin position="116"/>
        <end position="134"/>
    </location>
</feature>
<feature type="transmembrane region" description="Helical" evidence="1">
    <location>
        <begin position="79"/>
        <end position="110"/>
    </location>
</feature>
<evidence type="ECO:0000313" key="4">
    <source>
        <dbReference type="Proteomes" id="UP000253759"/>
    </source>
</evidence>
<dbReference type="Pfam" id="PF07331">
    <property type="entry name" value="TctB"/>
    <property type="match status" value="1"/>
</dbReference>
<organism evidence="3 4">
    <name type="scientific">Pelagibacterium lacus</name>
    <dbReference type="NCBI Taxonomy" id="2282655"/>
    <lineage>
        <taxon>Bacteria</taxon>
        <taxon>Pseudomonadati</taxon>
        <taxon>Pseudomonadota</taxon>
        <taxon>Alphaproteobacteria</taxon>
        <taxon>Hyphomicrobiales</taxon>
        <taxon>Devosiaceae</taxon>
        <taxon>Pelagibacterium</taxon>
    </lineage>
</organism>
<evidence type="ECO:0000256" key="1">
    <source>
        <dbReference type="SAM" id="Phobius"/>
    </source>
</evidence>
<comment type="caution">
    <text evidence="3">The sequence shown here is derived from an EMBL/GenBank/DDBJ whole genome shotgun (WGS) entry which is preliminary data.</text>
</comment>
<feature type="transmembrane region" description="Helical" evidence="1">
    <location>
        <begin position="39"/>
        <end position="58"/>
    </location>
</feature>
<sequence length="149" mass="15353">MKDVVGGLAIIAFALLFLIPGLGYGVGSMSQPGSGGLPVVAAVAMILLGLGIGASGFIRRGDEGQAVSINMSRVRHITFVGVAVIGFAFAIESLGLIPATVFAVVVSSLADPRSRILPTLVLAGFMILIIWLIFKVGLSSTAPLFVRPF</sequence>
<protein>
    <submittedName>
        <fullName evidence="3">Tripartite tricarboxylate transporter TctB family protein</fullName>
    </submittedName>
</protein>
<dbReference type="InterPro" id="IPR009936">
    <property type="entry name" value="DUF1468"/>
</dbReference>
<keyword evidence="1" id="KW-0472">Membrane</keyword>
<evidence type="ECO:0000313" key="3">
    <source>
        <dbReference type="EMBL" id="RDE09676.1"/>
    </source>
</evidence>
<dbReference type="EMBL" id="QQNH01000005">
    <property type="protein sequence ID" value="RDE09676.1"/>
    <property type="molecule type" value="Genomic_DNA"/>
</dbReference>
<dbReference type="AlphaFoldDB" id="A0A369W4Q6"/>
<proteinExistence type="predicted"/>
<keyword evidence="1" id="KW-1133">Transmembrane helix</keyword>
<reference evidence="4" key="1">
    <citation type="submission" date="2018-07" db="EMBL/GenBank/DDBJ databases">
        <authorList>
            <person name="Liu B.-T."/>
            <person name="Du Z."/>
        </authorList>
    </citation>
    <scope>NUCLEOTIDE SEQUENCE [LARGE SCALE GENOMIC DNA]</scope>
    <source>
        <strain evidence="4">XYN52</strain>
    </source>
</reference>
<feature type="domain" description="DUF1468" evidence="2">
    <location>
        <begin position="5"/>
        <end position="139"/>
    </location>
</feature>
<dbReference type="Proteomes" id="UP000253759">
    <property type="component" value="Unassembled WGS sequence"/>
</dbReference>
<name>A0A369W4Q6_9HYPH</name>
<keyword evidence="1" id="KW-0812">Transmembrane</keyword>
<gene>
    <name evidence="3" type="ORF">DVH29_05835</name>
</gene>
<keyword evidence="4" id="KW-1185">Reference proteome</keyword>
<accession>A0A369W4Q6</accession>
<evidence type="ECO:0000259" key="2">
    <source>
        <dbReference type="Pfam" id="PF07331"/>
    </source>
</evidence>